<dbReference type="SUPFAM" id="SSF103642">
    <property type="entry name" value="Sec-C motif"/>
    <property type="match status" value="1"/>
</dbReference>
<sequence>MMSIGRNEPCFCGSGLKYKKCCINKSTEEQSALYEAMDTPRLSQHFFDLQPFKKVSQPALVWGMLTLPATMEKVNQLSKQMNRGKDEADFISGLSDAAALVERMNEQTDKVNHKLLLDQLVKHKEAVTPIVLDKLATDDEPVFVELAVRYLHEAGIEDWEPIAKLAAEAESAYKRSLLSLLLGVKGPEDKLPLVWKQYLDLKKQKGLQKDEEQGPLYGLMEYGYRLGFLDS</sequence>
<dbReference type="AlphaFoldDB" id="A0A329MWB0"/>
<organism evidence="1 2">
    <name type="scientific">Paenibacillus contaminans</name>
    <dbReference type="NCBI Taxonomy" id="450362"/>
    <lineage>
        <taxon>Bacteria</taxon>
        <taxon>Bacillati</taxon>
        <taxon>Bacillota</taxon>
        <taxon>Bacilli</taxon>
        <taxon>Bacillales</taxon>
        <taxon>Paenibacillaceae</taxon>
        <taxon>Paenibacillus</taxon>
    </lineage>
</organism>
<dbReference type="Proteomes" id="UP000250369">
    <property type="component" value="Unassembled WGS sequence"/>
</dbReference>
<evidence type="ECO:0000313" key="2">
    <source>
        <dbReference type="Proteomes" id="UP000250369"/>
    </source>
</evidence>
<dbReference type="EMBL" id="QMFB01000003">
    <property type="protein sequence ID" value="RAV22147.1"/>
    <property type="molecule type" value="Genomic_DNA"/>
</dbReference>
<dbReference type="OrthoDB" id="6399948at2"/>
<gene>
    <name evidence="1" type="ORF">DQG23_06910</name>
</gene>
<keyword evidence="2" id="KW-1185">Reference proteome</keyword>
<dbReference type="Gene3D" id="3.10.450.50">
    <property type="match status" value="1"/>
</dbReference>
<proteinExistence type="predicted"/>
<evidence type="ECO:0008006" key="3">
    <source>
        <dbReference type="Google" id="ProtNLM"/>
    </source>
</evidence>
<dbReference type="Pfam" id="PF02810">
    <property type="entry name" value="SEC-C"/>
    <property type="match status" value="1"/>
</dbReference>
<name>A0A329MWB0_9BACL</name>
<comment type="caution">
    <text evidence="1">The sequence shown here is derived from an EMBL/GenBank/DDBJ whole genome shotgun (WGS) entry which is preliminary data.</text>
</comment>
<evidence type="ECO:0000313" key="1">
    <source>
        <dbReference type="EMBL" id="RAV22147.1"/>
    </source>
</evidence>
<protein>
    <recommendedName>
        <fullName evidence="3">SEC-C domain-containing protein</fullName>
    </recommendedName>
</protein>
<reference evidence="1 2" key="1">
    <citation type="journal article" date="2009" name="Int. J. Syst. Evol. Microbiol.">
        <title>Paenibacillus contaminans sp. nov., isolated from a contaminated laboratory plate.</title>
        <authorList>
            <person name="Chou J.H."/>
            <person name="Lee J.H."/>
            <person name="Lin M.C."/>
            <person name="Chang P.S."/>
            <person name="Arun A.B."/>
            <person name="Young C.C."/>
            <person name="Chen W.M."/>
        </authorList>
    </citation>
    <scope>NUCLEOTIDE SEQUENCE [LARGE SCALE GENOMIC DNA]</scope>
    <source>
        <strain evidence="1 2">CKOBP-6</strain>
    </source>
</reference>
<dbReference type="InterPro" id="IPR004027">
    <property type="entry name" value="SEC_C_motif"/>
</dbReference>
<accession>A0A329MWB0</accession>